<name>A0A8S5RDK3_9VIRU</name>
<sequence>MLTGATPISVESLTKSSIALRISFCSTILASW</sequence>
<dbReference type="EMBL" id="BK059092">
    <property type="protein sequence ID" value="DAE29044.1"/>
    <property type="molecule type" value="Genomic_DNA"/>
</dbReference>
<proteinExistence type="predicted"/>
<reference evidence="1" key="1">
    <citation type="journal article" date="2021" name="Proc. Natl. Acad. Sci. U.S.A.">
        <title>A Catalog of Tens of Thousands of Viruses from Human Metagenomes Reveals Hidden Associations with Chronic Diseases.</title>
        <authorList>
            <person name="Tisza M.J."/>
            <person name="Buck C.B."/>
        </authorList>
    </citation>
    <scope>NUCLEOTIDE SEQUENCE</scope>
    <source>
        <strain evidence="1">CtPYc18</strain>
    </source>
</reference>
<accession>A0A8S5RDK3</accession>
<evidence type="ECO:0000313" key="1">
    <source>
        <dbReference type="EMBL" id="DAE29044.1"/>
    </source>
</evidence>
<protein>
    <submittedName>
        <fullName evidence="1">Uncharacterized protein</fullName>
    </submittedName>
</protein>
<organism evidence="1">
    <name type="scientific">virus sp. ctPYc18</name>
    <dbReference type="NCBI Taxonomy" id="2828251"/>
    <lineage>
        <taxon>Viruses</taxon>
    </lineage>
</organism>